<dbReference type="KEGG" id="mlb:MLBr02478"/>
<protein>
    <submittedName>
        <fullName evidence="1">Uncharacterized protein</fullName>
    </submittedName>
</protein>
<dbReference type="AlphaFoldDB" id="A0A0H3MS31"/>
<dbReference type="EMBL" id="FM211192">
    <property type="protein sequence ID" value="CAR72577.1"/>
    <property type="molecule type" value="Genomic_DNA"/>
</dbReference>
<gene>
    <name evidence="1" type="ordered locus">MLBr02478</name>
</gene>
<proteinExistence type="predicted"/>
<evidence type="ECO:0000313" key="1">
    <source>
        <dbReference type="EMBL" id="CAR72577.1"/>
    </source>
</evidence>
<evidence type="ECO:0000313" key="2">
    <source>
        <dbReference type="Proteomes" id="UP000006900"/>
    </source>
</evidence>
<organism evidence="1 2">
    <name type="scientific">Mycobacterium leprae (strain Br4923)</name>
    <dbReference type="NCBI Taxonomy" id="561304"/>
    <lineage>
        <taxon>Bacteria</taxon>
        <taxon>Bacillati</taxon>
        <taxon>Actinomycetota</taxon>
        <taxon>Actinomycetes</taxon>
        <taxon>Mycobacteriales</taxon>
        <taxon>Mycobacteriaceae</taxon>
        <taxon>Mycobacterium</taxon>
    </lineage>
</organism>
<sequence length="129" mass="14660">MWYENSGGLSADELAYRYHEQLREDTRLAASRPRTTLYRPYVCVGQPRLQARRVDFARASWCVVGAEKFFALIRNWLTWYRHATVVTDDFTGLVANYSEKVVAAIVGYVAVFDGSAVTDTRWVVVGVTS</sequence>
<accession>A0A0H3MS31</accession>
<dbReference type="Proteomes" id="UP000006900">
    <property type="component" value="Chromosome"/>
</dbReference>
<reference evidence="1 2" key="1">
    <citation type="journal article" date="2009" name="Nat. Genet.">
        <title>Comparative genomic and phylogeographic analysis of Mycobacterium leprae.</title>
        <authorList>
            <person name="Monot M."/>
            <person name="Honore N."/>
            <person name="Garnier T."/>
            <person name="Zidane N."/>
            <person name="Sherafi D."/>
            <person name="Paniz-Mondolfi A."/>
            <person name="Matsuoka M."/>
            <person name="Taylor G.M."/>
            <person name="Donoghue H.D."/>
            <person name="Bouwman A."/>
            <person name="Mays S."/>
            <person name="Watson C."/>
            <person name="Lockwood D."/>
            <person name="Khamispour A."/>
            <person name="Dowlati Y."/>
            <person name="Jianping S."/>
            <person name="Rea T.H."/>
            <person name="Vera-Cabrera L."/>
            <person name="Stefani M.M."/>
            <person name="Banu S."/>
            <person name="Macdonald M."/>
            <person name="Sapkota B.R."/>
            <person name="Spencer J.S."/>
            <person name="Thomas J."/>
            <person name="Harshman K."/>
            <person name="Singh P."/>
            <person name="Busso P."/>
            <person name="Gattiker A."/>
            <person name="Rougemont J."/>
            <person name="Brennan P.J."/>
            <person name="Cole S.T."/>
        </authorList>
    </citation>
    <scope>NUCLEOTIDE SEQUENCE [LARGE SCALE GENOMIC DNA]</scope>
    <source>
        <strain evidence="2">Br4923</strain>
    </source>
</reference>
<dbReference type="HOGENOM" id="CLU_1946434_0_0_11"/>
<name>A0A0H3MS31_MYCLB</name>